<dbReference type="NCBIfam" id="TIGR02595">
    <property type="entry name" value="PEP_CTERM"/>
    <property type="match status" value="1"/>
</dbReference>
<sequence length="309" mass="31446">MKSRLPFTNPIFALHKLILLILPLTVALLTVPASADSSVYVINLAQQFGTVNLTSGAFNPIGPGLPEGSGGLIPGPGGTLLTLTDSGNLVAINPSSGASSVVGSTGLGGNANALGHLGTTLYVTDLNNNLYTVSPTTGLATPVGATGIPADPTIPFTTNPDGSFNLTDETLFGVDGKLYATFDAFALGTDGYTTTVQVSPALWEIDPTTGAATYLSSVPLHLLTIFDADGALSAFQGFPTPDTPFPGPEIDLVAFHLSDGTTSFVGKVDPAAGPILGATPAVPEPSSLVLLGTGLTALAARFRRRSLQR</sequence>
<dbReference type="SUPFAM" id="SSF50998">
    <property type="entry name" value="Quinoprotein alcohol dehydrogenase-like"/>
    <property type="match status" value="1"/>
</dbReference>
<dbReference type="AlphaFoldDB" id="A0A4Q7YTQ8"/>
<feature type="domain" description="Ice-binding protein C-terminal" evidence="1">
    <location>
        <begin position="281"/>
        <end position="304"/>
    </location>
</feature>
<reference evidence="2 3" key="1">
    <citation type="submission" date="2019-02" db="EMBL/GenBank/DDBJ databases">
        <title>Genomic Encyclopedia of Archaeal and Bacterial Type Strains, Phase II (KMG-II): from individual species to whole genera.</title>
        <authorList>
            <person name="Goeker M."/>
        </authorList>
    </citation>
    <scope>NUCLEOTIDE SEQUENCE [LARGE SCALE GENOMIC DNA]</scope>
    <source>
        <strain evidence="2 3">DSM 18101</strain>
    </source>
</reference>
<protein>
    <submittedName>
        <fullName evidence="2">Putative secreted protein with PEP-CTERM sorting signal</fullName>
    </submittedName>
</protein>
<gene>
    <name evidence="2" type="ORF">BDD14_1847</name>
</gene>
<accession>A0A4Q7YTQ8</accession>
<evidence type="ECO:0000313" key="2">
    <source>
        <dbReference type="EMBL" id="RZU40393.1"/>
    </source>
</evidence>
<dbReference type="InterPro" id="IPR011047">
    <property type="entry name" value="Quinoprotein_ADH-like_sf"/>
</dbReference>
<dbReference type="Pfam" id="PF07589">
    <property type="entry name" value="PEP-CTERM"/>
    <property type="match status" value="1"/>
</dbReference>
<proteinExistence type="predicted"/>
<dbReference type="EMBL" id="SHKW01000001">
    <property type="protein sequence ID" value="RZU40393.1"/>
    <property type="molecule type" value="Genomic_DNA"/>
</dbReference>
<evidence type="ECO:0000313" key="3">
    <source>
        <dbReference type="Proteomes" id="UP000292958"/>
    </source>
</evidence>
<organism evidence="2 3">
    <name type="scientific">Edaphobacter modestus</name>
    <dbReference type="NCBI Taxonomy" id="388466"/>
    <lineage>
        <taxon>Bacteria</taxon>
        <taxon>Pseudomonadati</taxon>
        <taxon>Acidobacteriota</taxon>
        <taxon>Terriglobia</taxon>
        <taxon>Terriglobales</taxon>
        <taxon>Acidobacteriaceae</taxon>
        <taxon>Edaphobacter</taxon>
    </lineage>
</organism>
<dbReference type="Proteomes" id="UP000292958">
    <property type="component" value="Unassembled WGS sequence"/>
</dbReference>
<dbReference type="RefSeq" id="WP_165419996.1">
    <property type="nucleotide sequence ID" value="NZ_SHKW01000001.1"/>
</dbReference>
<comment type="caution">
    <text evidence="2">The sequence shown here is derived from an EMBL/GenBank/DDBJ whole genome shotgun (WGS) entry which is preliminary data.</text>
</comment>
<evidence type="ECO:0000259" key="1">
    <source>
        <dbReference type="Pfam" id="PF07589"/>
    </source>
</evidence>
<keyword evidence="3" id="KW-1185">Reference proteome</keyword>
<dbReference type="InterPro" id="IPR013424">
    <property type="entry name" value="Ice-binding_C"/>
</dbReference>
<name>A0A4Q7YTQ8_9BACT</name>